<gene>
    <name evidence="2" type="ordered locus">Snas_1613</name>
</gene>
<evidence type="ECO:0000256" key="1">
    <source>
        <dbReference type="SAM" id="Phobius"/>
    </source>
</evidence>
<dbReference type="EMBL" id="CP001778">
    <property type="protein sequence ID" value="ADD41316.1"/>
    <property type="molecule type" value="Genomic_DNA"/>
</dbReference>
<keyword evidence="1" id="KW-0812">Transmembrane</keyword>
<dbReference type="STRING" id="446470.Snas_1613"/>
<feature type="transmembrane region" description="Helical" evidence="1">
    <location>
        <begin position="256"/>
        <end position="278"/>
    </location>
</feature>
<keyword evidence="3" id="KW-1185">Reference proteome</keyword>
<name>D3PWF9_STANL</name>
<evidence type="ECO:0000313" key="2">
    <source>
        <dbReference type="EMBL" id="ADD41316.1"/>
    </source>
</evidence>
<dbReference type="OrthoDB" id="5243448at2"/>
<dbReference type="Pfam" id="PF01944">
    <property type="entry name" value="SpoIIM"/>
    <property type="match status" value="1"/>
</dbReference>
<evidence type="ECO:0000313" key="3">
    <source>
        <dbReference type="Proteomes" id="UP000000844"/>
    </source>
</evidence>
<dbReference type="PANTHER" id="PTHR35337">
    <property type="entry name" value="SLR1478 PROTEIN"/>
    <property type="match status" value="1"/>
</dbReference>
<keyword evidence="1" id="KW-1133">Transmembrane helix</keyword>
<organism evidence="2 3">
    <name type="scientific">Stackebrandtia nassauensis (strain DSM 44728 / CIP 108903 / NRRL B-16338 / NBRC 102104 / LLR-40K-21)</name>
    <dbReference type="NCBI Taxonomy" id="446470"/>
    <lineage>
        <taxon>Bacteria</taxon>
        <taxon>Bacillati</taxon>
        <taxon>Actinomycetota</taxon>
        <taxon>Actinomycetes</taxon>
        <taxon>Glycomycetales</taxon>
        <taxon>Glycomycetaceae</taxon>
        <taxon>Stackebrandtia</taxon>
    </lineage>
</organism>
<feature type="transmembrane region" description="Helical" evidence="1">
    <location>
        <begin position="101"/>
        <end position="121"/>
    </location>
</feature>
<keyword evidence="1" id="KW-0472">Membrane</keyword>
<dbReference type="eggNOG" id="COG1300">
    <property type="taxonomic scope" value="Bacteria"/>
</dbReference>
<protein>
    <recommendedName>
        <fullName evidence="4">Stage II sporulation protein M</fullName>
    </recommendedName>
</protein>
<feature type="transmembrane region" description="Helical" evidence="1">
    <location>
        <begin position="284"/>
        <end position="304"/>
    </location>
</feature>
<feature type="transmembrane region" description="Helical" evidence="1">
    <location>
        <begin position="207"/>
        <end position="235"/>
    </location>
</feature>
<accession>D3PWF9</accession>
<evidence type="ECO:0008006" key="4">
    <source>
        <dbReference type="Google" id="ProtNLM"/>
    </source>
</evidence>
<dbReference type="Proteomes" id="UP000000844">
    <property type="component" value="Chromosome"/>
</dbReference>
<dbReference type="InterPro" id="IPR002798">
    <property type="entry name" value="SpoIIM-like"/>
</dbReference>
<dbReference type="HOGENOM" id="CLU_069787_0_0_11"/>
<sequence length="337" mass="36981">MDLDAYIAEHDGEWRRLEQLSRTGRLRPEHVDEMLMLYQRASTQLSMVRSRIPDALLVARLSRLVLMARSAITGSRAMGWRMFLRFFTHLFPAACYRARHWWAVAGVLFLAIMGGIITYVASHPEVQTQVYPQPVIDDLVNNSFENYYSEYQNQNFALKVWTNNARLAGMALVGGALIIPPLWVFWQNALNVGLTGGIMVGNDRGDLFFGLIMPHGLLEMSAFLLACAVGLRIGWSWINPGAGKTRGQSLAEAGRSGIVVALGLVAVLAVAGLIEGFVTPNLPAFAAIPIGVLAFGSFVAYVVFVGRRATAEGYTGDLEADLREAYAHAQGPVPLTR</sequence>
<reference evidence="2 3" key="1">
    <citation type="journal article" date="2009" name="Stand. Genomic Sci.">
        <title>Complete genome sequence of Stackebrandtia nassauensis type strain (LLR-40K-21).</title>
        <authorList>
            <person name="Munk C."/>
            <person name="Lapidus A."/>
            <person name="Copeland A."/>
            <person name="Jando M."/>
            <person name="Mayilraj S."/>
            <person name="Glavina Del Rio T."/>
            <person name="Nolan M."/>
            <person name="Chen F."/>
            <person name="Lucas S."/>
            <person name="Tice H."/>
            <person name="Cheng J.F."/>
            <person name="Han C."/>
            <person name="Detter J.C."/>
            <person name="Bruce D."/>
            <person name="Goodwin L."/>
            <person name="Chain P."/>
            <person name="Pitluck S."/>
            <person name="Goker M."/>
            <person name="Ovchinikova G."/>
            <person name="Pati A."/>
            <person name="Ivanova N."/>
            <person name="Mavromatis K."/>
            <person name="Chen A."/>
            <person name="Palaniappan K."/>
            <person name="Land M."/>
            <person name="Hauser L."/>
            <person name="Chang Y.J."/>
            <person name="Jeffries C.D."/>
            <person name="Bristow J."/>
            <person name="Eisen J.A."/>
            <person name="Markowitz V."/>
            <person name="Hugenholtz P."/>
            <person name="Kyrpides N.C."/>
            <person name="Klenk H.P."/>
        </authorList>
    </citation>
    <scope>NUCLEOTIDE SEQUENCE [LARGE SCALE GENOMIC DNA]</scope>
    <source>
        <strain evidence="3">DSM 44728 / CIP 108903 / NRRL B-16338 / NBRC 102104 / LLR-40K-21</strain>
    </source>
</reference>
<dbReference type="RefSeq" id="WP_013016887.1">
    <property type="nucleotide sequence ID" value="NC_013947.1"/>
</dbReference>
<dbReference type="AlphaFoldDB" id="D3PWF9"/>
<proteinExistence type="predicted"/>
<dbReference type="PANTHER" id="PTHR35337:SF1">
    <property type="entry name" value="SLR1478 PROTEIN"/>
    <property type="match status" value="1"/>
</dbReference>
<feature type="transmembrane region" description="Helical" evidence="1">
    <location>
        <begin position="167"/>
        <end position="187"/>
    </location>
</feature>
<dbReference type="KEGG" id="sna:Snas_1613"/>